<accession>A0A3P7JI09</accession>
<dbReference type="Proteomes" id="UP000270094">
    <property type="component" value="Unassembled WGS sequence"/>
</dbReference>
<dbReference type="AlphaFoldDB" id="A0A3P7JI09"/>
<evidence type="ECO:0000313" key="2">
    <source>
        <dbReference type="Proteomes" id="UP000270094"/>
    </source>
</evidence>
<name>A0A3P7JI09_STRVU</name>
<keyword evidence="2" id="KW-1185">Reference proteome</keyword>
<dbReference type="EMBL" id="UYYB01139195">
    <property type="protein sequence ID" value="VDM85341.1"/>
    <property type="molecule type" value="Genomic_DNA"/>
</dbReference>
<organism evidence="1 2">
    <name type="scientific">Strongylus vulgaris</name>
    <name type="common">Blood worm</name>
    <dbReference type="NCBI Taxonomy" id="40348"/>
    <lineage>
        <taxon>Eukaryota</taxon>
        <taxon>Metazoa</taxon>
        <taxon>Ecdysozoa</taxon>
        <taxon>Nematoda</taxon>
        <taxon>Chromadorea</taxon>
        <taxon>Rhabditida</taxon>
        <taxon>Rhabditina</taxon>
        <taxon>Rhabditomorpha</taxon>
        <taxon>Strongyloidea</taxon>
        <taxon>Strongylidae</taxon>
        <taxon>Strongylus</taxon>
    </lineage>
</organism>
<proteinExistence type="predicted"/>
<evidence type="ECO:0000313" key="1">
    <source>
        <dbReference type="EMBL" id="VDM85341.1"/>
    </source>
</evidence>
<reference evidence="1 2" key="1">
    <citation type="submission" date="2018-11" db="EMBL/GenBank/DDBJ databases">
        <authorList>
            <consortium name="Pathogen Informatics"/>
        </authorList>
    </citation>
    <scope>NUCLEOTIDE SEQUENCE [LARGE SCALE GENOMIC DNA]</scope>
</reference>
<sequence>MIDTKRFIGMPDERFAGAAGIRIEVVLKEWTKSNVIRERFIGMPDERFAGAAGIRIEVVVKEWTKSNVIRER</sequence>
<gene>
    <name evidence="1" type="ORF">SVUK_LOCUS20339</name>
</gene>
<protein>
    <submittedName>
        <fullName evidence="1">Uncharacterized protein</fullName>
    </submittedName>
</protein>